<dbReference type="InterPro" id="IPR001810">
    <property type="entry name" value="F-box_dom"/>
</dbReference>
<dbReference type="Proteomes" id="UP000184267">
    <property type="component" value="Unassembled WGS sequence"/>
</dbReference>
<gene>
    <name evidence="2" type="ORF">TRAPUB_12355</name>
</gene>
<dbReference type="AlphaFoldDB" id="A0A1M2VU47"/>
<dbReference type="Gene3D" id="3.80.10.10">
    <property type="entry name" value="Ribonuclease Inhibitor"/>
    <property type="match status" value="1"/>
</dbReference>
<dbReference type="PROSITE" id="PS50181">
    <property type="entry name" value="FBOX"/>
    <property type="match status" value="1"/>
</dbReference>
<dbReference type="OrthoDB" id="2736529at2759"/>
<protein>
    <recommendedName>
        <fullName evidence="1">F-box domain-containing protein</fullName>
    </recommendedName>
</protein>
<evidence type="ECO:0000313" key="3">
    <source>
        <dbReference type="Proteomes" id="UP000184267"/>
    </source>
</evidence>
<sequence length="559" mass="61478">MVASSSSSNADSDGVQASASALRQCSEPELSLLSLLPYKEFCEAANQYELQLQHTIARLREMRNDRHPHAVQRLPTELLVQIFTDVSHVSDPRASRSLIALTHVCRRWRAIALDVSEPWSSIVVTSLSSDGVHSFMGRARDSLLNIRLQDPHTQLDFRFLTDMQIRLRSLIVEANDLAAVAQAAKQLAWKHSPHLEALCLLGPAADSVWVEILALDTLPVSGEDEFTKLTLPSFNPSLRYLHMRPMVCPWTSGVYSNLSVLDLDTSRYTGLNEGRLMSILRRCPELVELRLRVDGDLMGSAAPHDGAWDVALPLLSVFSVDGLSPDIVANVLSRLTLPVFTRYTLSLCSANPYIGPFVVALPLDRHRLPGLAAITGLTLKVADDGNTHVTLCPAHAPTVALTLTDESRNAMLPCVPTAAFESLETIQSIGPPSSLPWAFVLDWHAVLCRLPRLRRLRFDRPAVEDLSRAIDALGRPGGDPPSTLPFPCPALECIELVSLSLTRDLGDRLANALRRRDEWGFPPLSLKVSDAIGSDDAFVSRLGELDVNVVERCPKHIDP</sequence>
<evidence type="ECO:0000259" key="1">
    <source>
        <dbReference type="PROSITE" id="PS50181"/>
    </source>
</evidence>
<dbReference type="SUPFAM" id="SSF52047">
    <property type="entry name" value="RNI-like"/>
    <property type="match status" value="1"/>
</dbReference>
<comment type="caution">
    <text evidence="2">The sequence shown here is derived from an EMBL/GenBank/DDBJ whole genome shotgun (WGS) entry which is preliminary data.</text>
</comment>
<dbReference type="OMA" id="GMIYELE"/>
<feature type="domain" description="F-box" evidence="1">
    <location>
        <begin position="68"/>
        <end position="122"/>
    </location>
</feature>
<dbReference type="InterPro" id="IPR036047">
    <property type="entry name" value="F-box-like_dom_sf"/>
</dbReference>
<dbReference type="STRING" id="154538.A0A1M2VU47"/>
<evidence type="ECO:0000313" key="2">
    <source>
        <dbReference type="EMBL" id="OJT11141.1"/>
    </source>
</evidence>
<dbReference type="EMBL" id="MNAD01000685">
    <property type="protein sequence ID" value="OJT11141.1"/>
    <property type="molecule type" value="Genomic_DNA"/>
</dbReference>
<proteinExistence type="predicted"/>
<organism evidence="2 3">
    <name type="scientific">Trametes pubescens</name>
    <name type="common">White-rot fungus</name>
    <dbReference type="NCBI Taxonomy" id="154538"/>
    <lineage>
        <taxon>Eukaryota</taxon>
        <taxon>Fungi</taxon>
        <taxon>Dikarya</taxon>
        <taxon>Basidiomycota</taxon>
        <taxon>Agaricomycotina</taxon>
        <taxon>Agaricomycetes</taxon>
        <taxon>Polyporales</taxon>
        <taxon>Polyporaceae</taxon>
        <taxon>Trametes</taxon>
    </lineage>
</organism>
<dbReference type="SUPFAM" id="SSF81383">
    <property type="entry name" value="F-box domain"/>
    <property type="match status" value="1"/>
</dbReference>
<name>A0A1M2VU47_TRAPU</name>
<reference evidence="2 3" key="1">
    <citation type="submission" date="2016-10" db="EMBL/GenBank/DDBJ databases">
        <title>Genome sequence of the basidiomycete white-rot fungus Trametes pubescens.</title>
        <authorList>
            <person name="Makela M.R."/>
            <person name="Granchi Z."/>
            <person name="Peng M."/>
            <person name="De Vries R.P."/>
            <person name="Grigoriev I."/>
            <person name="Riley R."/>
            <person name="Hilden K."/>
        </authorList>
    </citation>
    <scope>NUCLEOTIDE SEQUENCE [LARGE SCALE GENOMIC DNA]</scope>
    <source>
        <strain evidence="2 3">FBCC735</strain>
    </source>
</reference>
<dbReference type="InterPro" id="IPR032675">
    <property type="entry name" value="LRR_dom_sf"/>
</dbReference>
<keyword evidence="3" id="KW-1185">Reference proteome</keyword>
<accession>A0A1M2VU47</accession>
<dbReference type="Pfam" id="PF12937">
    <property type="entry name" value="F-box-like"/>
    <property type="match status" value="1"/>
</dbReference>